<evidence type="ECO:0000313" key="2">
    <source>
        <dbReference type="Proteomes" id="UP000059680"/>
    </source>
</evidence>
<dbReference type="Gramene" id="Os03t0248400-00">
    <property type="protein sequence ID" value="Os03t0248400-00"/>
    <property type="gene ID" value="Os03g0248400"/>
</dbReference>
<evidence type="ECO:0000313" key="1">
    <source>
        <dbReference type="EMBL" id="BAS83268.1"/>
    </source>
</evidence>
<dbReference type="AlphaFoldDB" id="A0A0P0VVG6"/>
<reference evidence="2" key="1">
    <citation type="journal article" date="2005" name="Nature">
        <title>The map-based sequence of the rice genome.</title>
        <authorList>
            <consortium name="International rice genome sequencing project (IRGSP)"/>
            <person name="Matsumoto T."/>
            <person name="Wu J."/>
            <person name="Kanamori H."/>
            <person name="Katayose Y."/>
            <person name="Fujisawa M."/>
            <person name="Namiki N."/>
            <person name="Mizuno H."/>
            <person name="Yamamoto K."/>
            <person name="Antonio B.A."/>
            <person name="Baba T."/>
            <person name="Sakata K."/>
            <person name="Nagamura Y."/>
            <person name="Aoki H."/>
            <person name="Arikawa K."/>
            <person name="Arita K."/>
            <person name="Bito T."/>
            <person name="Chiden Y."/>
            <person name="Fujitsuka N."/>
            <person name="Fukunaka R."/>
            <person name="Hamada M."/>
            <person name="Harada C."/>
            <person name="Hayashi A."/>
            <person name="Hijishita S."/>
            <person name="Honda M."/>
            <person name="Hosokawa S."/>
            <person name="Ichikawa Y."/>
            <person name="Idonuma A."/>
            <person name="Iijima M."/>
            <person name="Ikeda M."/>
            <person name="Ikeno M."/>
            <person name="Ito K."/>
            <person name="Ito S."/>
            <person name="Ito T."/>
            <person name="Ito Y."/>
            <person name="Ito Y."/>
            <person name="Iwabuchi A."/>
            <person name="Kamiya K."/>
            <person name="Karasawa W."/>
            <person name="Kurita K."/>
            <person name="Katagiri S."/>
            <person name="Kikuta A."/>
            <person name="Kobayashi H."/>
            <person name="Kobayashi N."/>
            <person name="Machita K."/>
            <person name="Maehara T."/>
            <person name="Masukawa M."/>
            <person name="Mizubayashi T."/>
            <person name="Mukai Y."/>
            <person name="Nagasaki H."/>
            <person name="Nagata Y."/>
            <person name="Naito S."/>
            <person name="Nakashima M."/>
            <person name="Nakama Y."/>
            <person name="Nakamichi Y."/>
            <person name="Nakamura M."/>
            <person name="Meguro A."/>
            <person name="Negishi M."/>
            <person name="Ohta I."/>
            <person name="Ohta T."/>
            <person name="Okamoto M."/>
            <person name="Ono N."/>
            <person name="Saji S."/>
            <person name="Sakaguchi M."/>
            <person name="Sakai K."/>
            <person name="Shibata M."/>
            <person name="Shimokawa T."/>
            <person name="Song J."/>
            <person name="Takazaki Y."/>
            <person name="Terasawa K."/>
            <person name="Tsugane M."/>
            <person name="Tsuji K."/>
            <person name="Ueda S."/>
            <person name="Waki K."/>
            <person name="Yamagata H."/>
            <person name="Yamamoto M."/>
            <person name="Yamamoto S."/>
            <person name="Yamane H."/>
            <person name="Yoshiki S."/>
            <person name="Yoshihara R."/>
            <person name="Yukawa K."/>
            <person name="Zhong H."/>
            <person name="Yano M."/>
            <person name="Yuan Q."/>
            <person name="Ouyang S."/>
            <person name="Liu J."/>
            <person name="Jones K.M."/>
            <person name="Gansberger K."/>
            <person name="Moffat K."/>
            <person name="Hill J."/>
            <person name="Bera J."/>
            <person name="Fadrosh D."/>
            <person name="Jin S."/>
            <person name="Johri S."/>
            <person name="Kim M."/>
            <person name="Overton L."/>
            <person name="Reardon M."/>
            <person name="Tsitrin T."/>
            <person name="Vuong H."/>
            <person name="Weaver B."/>
            <person name="Ciecko A."/>
            <person name="Tallon L."/>
            <person name="Jackson J."/>
            <person name="Pai G."/>
            <person name="Aken S.V."/>
            <person name="Utterback T."/>
            <person name="Reidmuller S."/>
            <person name="Feldblyum T."/>
            <person name="Hsiao J."/>
            <person name="Zismann V."/>
            <person name="Iobst S."/>
            <person name="de Vazeille A.R."/>
            <person name="Buell C.R."/>
            <person name="Ying K."/>
            <person name="Li Y."/>
            <person name="Lu T."/>
            <person name="Huang Y."/>
            <person name="Zhao Q."/>
            <person name="Feng Q."/>
            <person name="Zhang L."/>
            <person name="Zhu J."/>
            <person name="Weng Q."/>
            <person name="Mu J."/>
            <person name="Lu Y."/>
            <person name="Fan D."/>
            <person name="Liu Y."/>
            <person name="Guan J."/>
            <person name="Zhang Y."/>
            <person name="Yu S."/>
            <person name="Liu X."/>
            <person name="Zhang Y."/>
            <person name="Hong G."/>
            <person name="Han B."/>
            <person name="Choisne N."/>
            <person name="Demange N."/>
            <person name="Orjeda G."/>
            <person name="Samain S."/>
            <person name="Cattolico L."/>
            <person name="Pelletier E."/>
            <person name="Couloux A."/>
            <person name="Segurens B."/>
            <person name="Wincker P."/>
            <person name="D'Hont A."/>
            <person name="Scarpelli C."/>
            <person name="Weissenbach J."/>
            <person name="Salanoubat M."/>
            <person name="Quetier F."/>
            <person name="Yu Y."/>
            <person name="Kim H.R."/>
            <person name="Rambo T."/>
            <person name="Currie J."/>
            <person name="Collura K."/>
            <person name="Luo M."/>
            <person name="Yang T."/>
            <person name="Ammiraju J.S.S."/>
            <person name="Engler F."/>
            <person name="Soderlund C."/>
            <person name="Wing R.A."/>
            <person name="Palmer L.E."/>
            <person name="de la Bastide M."/>
            <person name="Spiegel L."/>
            <person name="Nascimento L."/>
            <person name="Zutavern T."/>
            <person name="O'Shaughnessy A."/>
            <person name="Dike S."/>
            <person name="Dedhia N."/>
            <person name="Preston R."/>
            <person name="Balija V."/>
            <person name="McCombie W.R."/>
            <person name="Chow T."/>
            <person name="Chen H."/>
            <person name="Chung M."/>
            <person name="Chen C."/>
            <person name="Shaw J."/>
            <person name="Wu H."/>
            <person name="Hsiao K."/>
            <person name="Chao Y."/>
            <person name="Chu M."/>
            <person name="Cheng C."/>
            <person name="Hour A."/>
            <person name="Lee P."/>
            <person name="Lin S."/>
            <person name="Lin Y."/>
            <person name="Liou J."/>
            <person name="Liu S."/>
            <person name="Hsing Y."/>
            <person name="Raghuvanshi S."/>
            <person name="Mohanty A."/>
            <person name="Bharti A.K."/>
            <person name="Gaur A."/>
            <person name="Gupta V."/>
            <person name="Kumar D."/>
            <person name="Ravi V."/>
            <person name="Vij S."/>
            <person name="Kapur A."/>
            <person name="Khurana P."/>
            <person name="Khurana P."/>
            <person name="Khurana J.P."/>
            <person name="Tyagi A.K."/>
            <person name="Gaikwad K."/>
            <person name="Singh A."/>
            <person name="Dalal V."/>
            <person name="Srivastava S."/>
            <person name="Dixit A."/>
            <person name="Pal A.K."/>
            <person name="Ghazi I.A."/>
            <person name="Yadav M."/>
            <person name="Pandit A."/>
            <person name="Bhargava A."/>
            <person name="Sureshbabu K."/>
            <person name="Batra K."/>
            <person name="Sharma T.R."/>
            <person name="Mohapatra T."/>
            <person name="Singh N.K."/>
            <person name="Messing J."/>
            <person name="Nelson A.B."/>
            <person name="Fuks G."/>
            <person name="Kavchok S."/>
            <person name="Keizer G."/>
            <person name="Linton E."/>
            <person name="Llaca V."/>
            <person name="Song R."/>
            <person name="Tanyolac B."/>
            <person name="Young S."/>
            <person name="Ho-Il K."/>
            <person name="Hahn J.H."/>
            <person name="Sangsakoo G."/>
            <person name="Vanavichit A."/>
            <person name="de Mattos Luiz.A.T."/>
            <person name="Zimmer P.D."/>
            <person name="Malone G."/>
            <person name="Dellagostin O."/>
            <person name="de Oliveira A.C."/>
            <person name="Bevan M."/>
            <person name="Bancroft I."/>
            <person name="Minx P."/>
            <person name="Cordum H."/>
            <person name="Wilson R."/>
            <person name="Cheng Z."/>
            <person name="Jin W."/>
            <person name="Jiang J."/>
            <person name="Leong S.A."/>
            <person name="Iwama H."/>
            <person name="Gojobori T."/>
            <person name="Itoh T."/>
            <person name="Niimura Y."/>
            <person name="Fujii Y."/>
            <person name="Habara T."/>
            <person name="Sakai H."/>
            <person name="Sato Y."/>
            <person name="Wilson G."/>
            <person name="Kumar K."/>
            <person name="McCouch S."/>
            <person name="Juretic N."/>
            <person name="Hoen D."/>
            <person name="Wright S."/>
            <person name="Bruskiewich R."/>
            <person name="Bureau T."/>
            <person name="Miyao A."/>
            <person name="Hirochika H."/>
            <person name="Nishikawa T."/>
            <person name="Kadowaki K."/>
            <person name="Sugiura M."/>
            <person name="Burr B."/>
            <person name="Sasaki T."/>
        </authorList>
    </citation>
    <scope>NUCLEOTIDE SEQUENCE [LARGE SCALE GENOMIC DNA]</scope>
    <source>
        <strain evidence="2">cv. Nipponbare</strain>
    </source>
</reference>
<organism evidence="1 2">
    <name type="scientific">Oryza sativa subsp. japonica</name>
    <name type="common">Rice</name>
    <dbReference type="NCBI Taxonomy" id="39947"/>
    <lineage>
        <taxon>Eukaryota</taxon>
        <taxon>Viridiplantae</taxon>
        <taxon>Streptophyta</taxon>
        <taxon>Embryophyta</taxon>
        <taxon>Tracheophyta</taxon>
        <taxon>Spermatophyta</taxon>
        <taxon>Magnoliopsida</taxon>
        <taxon>Liliopsida</taxon>
        <taxon>Poales</taxon>
        <taxon>Poaceae</taxon>
        <taxon>BOP clade</taxon>
        <taxon>Oryzoideae</taxon>
        <taxon>Oryzeae</taxon>
        <taxon>Oryzinae</taxon>
        <taxon>Oryza</taxon>
        <taxon>Oryza sativa</taxon>
    </lineage>
</organism>
<dbReference type="EMBL" id="AP014959">
    <property type="protein sequence ID" value="BAS83268.1"/>
    <property type="molecule type" value="Genomic_DNA"/>
</dbReference>
<reference evidence="1 2" key="3">
    <citation type="journal article" date="2013" name="Rice">
        <title>Improvement of the Oryza sativa Nipponbare reference genome using next generation sequence and optical map data.</title>
        <authorList>
            <person name="Kawahara Y."/>
            <person name="de la Bastide M."/>
            <person name="Hamilton J.P."/>
            <person name="Kanamori H."/>
            <person name="McCombie W.R."/>
            <person name="Ouyang S."/>
            <person name="Schwartz D.C."/>
            <person name="Tanaka T."/>
            <person name="Wu J."/>
            <person name="Zhou S."/>
            <person name="Childs K.L."/>
            <person name="Davidson R.M."/>
            <person name="Lin H."/>
            <person name="Quesada-Ocampo L."/>
            <person name="Vaillancourt B."/>
            <person name="Sakai H."/>
            <person name="Lee S.S."/>
            <person name="Kim J."/>
            <person name="Numa H."/>
            <person name="Itoh T."/>
            <person name="Buell C.R."/>
            <person name="Matsumoto T."/>
        </authorList>
    </citation>
    <scope>NUCLEOTIDE SEQUENCE [LARGE SCALE GENOMIC DNA]</scope>
    <source>
        <strain evidence="2">cv. Nipponbare</strain>
    </source>
</reference>
<dbReference type="FunCoup" id="A0A0P0VVG6">
    <property type="interactions" value="15"/>
</dbReference>
<protein>
    <submittedName>
        <fullName evidence="1">Os03g0248400 protein</fullName>
    </submittedName>
</protein>
<proteinExistence type="predicted"/>
<dbReference type="OMA" id="GHEEWEW"/>
<accession>A0A0P0VVG6</accession>
<keyword evidence="2" id="KW-1185">Reference proteome</keyword>
<sequence length="129" mass="14532">MHHANSQRQPGTDPSAGAKWNQLEVATTEIHLFLQEPLRDELVRLKPHLAISANRPNIHHNGRALGHRVASDLCVRLGSVREQQRRGRMEPESLFHDGLKVLEAVDVGFVDFWFGANHSSKLLPSFHHG</sequence>
<dbReference type="Proteomes" id="UP000059680">
    <property type="component" value="Chromosome 3"/>
</dbReference>
<dbReference type="InParanoid" id="A0A0P0VVG6"/>
<dbReference type="PaxDb" id="39947-A0A0P0VVG6"/>
<name>A0A0P0VVG6_ORYSJ</name>
<gene>
    <name evidence="1" type="ordered locus">Os03g0248400</name>
    <name evidence="1" type="ORF">OSNPB_030248400</name>
</gene>
<reference evidence="1 2" key="2">
    <citation type="journal article" date="2013" name="Plant Cell Physiol.">
        <title>Rice Annotation Project Database (RAP-DB): an integrative and interactive database for rice genomics.</title>
        <authorList>
            <person name="Sakai H."/>
            <person name="Lee S.S."/>
            <person name="Tanaka T."/>
            <person name="Numa H."/>
            <person name="Kim J."/>
            <person name="Kawahara Y."/>
            <person name="Wakimoto H."/>
            <person name="Yang C.C."/>
            <person name="Iwamoto M."/>
            <person name="Abe T."/>
            <person name="Yamada Y."/>
            <person name="Muto A."/>
            <person name="Inokuchi H."/>
            <person name="Ikemura T."/>
            <person name="Matsumoto T."/>
            <person name="Sasaki T."/>
            <person name="Itoh T."/>
        </authorList>
    </citation>
    <scope>NUCLEOTIDE SEQUENCE [LARGE SCALE GENOMIC DNA]</scope>
    <source>
        <strain evidence="2">cv. Nipponbare</strain>
    </source>
</reference>